<dbReference type="EMBL" id="MN739777">
    <property type="protein sequence ID" value="QHT26030.1"/>
    <property type="molecule type" value="Genomic_DNA"/>
</dbReference>
<organism evidence="1">
    <name type="scientific">viral metagenome</name>
    <dbReference type="NCBI Taxonomy" id="1070528"/>
    <lineage>
        <taxon>unclassified sequences</taxon>
        <taxon>metagenomes</taxon>
        <taxon>organismal metagenomes</taxon>
    </lineage>
</organism>
<name>A0A6C0EBW7_9ZZZZ</name>
<evidence type="ECO:0000313" key="1">
    <source>
        <dbReference type="EMBL" id="QHT26030.1"/>
    </source>
</evidence>
<sequence length="199" mass="24206">MTPEQSRFTIPYTYSNTVKKAIIRNYGLSEMGYYERCKFELCKYAVEHDRKNFGHIYFFKLTQEECKKLEDIAINTKPYDYIYDLYYMTSESREKFIRECHYKNETDYDRFLFTNYHTFTVNEWLMLLEKDSCTLDYVRNIPLGNIFVDEKLDKQIRDKEIEVKKADQTSSERELVIRAKKRPFIPLFPTYPTYYPTDL</sequence>
<reference evidence="1" key="1">
    <citation type="journal article" date="2020" name="Nature">
        <title>Giant virus diversity and host interactions through global metagenomics.</title>
        <authorList>
            <person name="Schulz F."/>
            <person name="Roux S."/>
            <person name="Paez-Espino D."/>
            <person name="Jungbluth S."/>
            <person name="Walsh D.A."/>
            <person name="Denef V.J."/>
            <person name="McMahon K.D."/>
            <person name="Konstantinidis K.T."/>
            <person name="Eloe-Fadrosh E.A."/>
            <person name="Kyrpides N.C."/>
            <person name="Woyke T."/>
        </authorList>
    </citation>
    <scope>NUCLEOTIDE SEQUENCE</scope>
    <source>
        <strain evidence="1">GVMAG-M-3300023179-27</strain>
    </source>
</reference>
<proteinExistence type="predicted"/>
<accession>A0A6C0EBW7</accession>
<protein>
    <submittedName>
        <fullName evidence="1">Uncharacterized protein</fullName>
    </submittedName>
</protein>
<dbReference type="AlphaFoldDB" id="A0A6C0EBW7"/>